<keyword evidence="3 8" id="KW-0028">Amino-acid biosynthesis</keyword>
<evidence type="ECO:0000256" key="7">
    <source>
        <dbReference type="ARBA" id="ARBA00049047"/>
    </source>
</evidence>
<feature type="active site" description="Proton acceptor" evidence="8">
    <location>
        <position position="50"/>
    </location>
</feature>
<dbReference type="Proteomes" id="UP000650524">
    <property type="component" value="Unassembled WGS sequence"/>
</dbReference>
<protein>
    <recommendedName>
        <fullName evidence="8">Tryptophan synthase alpha chain</fullName>
        <ecNumber evidence="8">4.2.1.20</ecNumber>
    </recommendedName>
</protein>
<comment type="subunit">
    <text evidence="2 8">Tetramer of two alpha and two beta chains.</text>
</comment>
<organism evidence="10 11">
    <name type="scientific">Candidatus Desulfacyla euxinica</name>
    <dbReference type="NCBI Taxonomy" id="2841693"/>
    <lineage>
        <taxon>Bacteria</taxon>
        <taxon>Deltaproteobacteria</taxon>
        <taxon>Candidatus Desulfacyla</taxon>
    </lineage>
</organism>
<dbReference type="PANTHER" id="PTHR43406:SF1">
    <property type="entry name" value="TRYPTOPHAN SYNTHASE ALPHA CHAIN, CHLOROPLASTIC"/>
    <property type="match status" value="1"/>
</dbReference>
<keyword evidence="5 8" id="KW-0057">Aromatic amino acid biosynthesis</keyword>
<comment type="function">
    <text evidence="8">The alpha subunit is responsible for the aldol cleavage of indoleglycerol phosphate to indole and glyceraldehyde 3-phosphate.</text>
</comment>
<dbReference type="EMBL" id="JACNJD010000268">
    <property type="protein sequence ID" value="MBC8178259.1"/>
    <property type="molecule type" value="Genomic_DNA"/>
</dbReference>
<name>A0A8J6N2K6_9DELT</name>
<keyword evidence="6 8" id="KW-0456">Lyase</keyword>
<dbReference type="SUPFAM" id="SSF51366">
    <property type="entry name" value="Ribulose-phoshate binding barrel"/>
    <property type="match status" value="1"/>
</dbReference>
<dbReference type="PANTHER" id="PTHR43406">
    <property type="entry name" value="TRYPTOPHAN SYNTHASE, ALPHA CHAIN"/>
    <property type="match status" value="1"/>
</dbReference>
<dbReference type="HAMAP" id="MF_00131">
    <property type="entry name" value="Trp_synth_alpha"/>
    <property type="match status" value="1"/>
</dbReference>
<dbReference type="NCBIfam" id="TIGR00262">
    <property type="entry name" value="trpA"/>
    <property type="match status" value="1"/>
</dbReference>
<accession>A0A8J6N2K6</accession>
<comment type="catalytic activity">
    <reaction evidence="7 8">
        <text>(1S,2R)-1-C-(indol-3-yl)glycerol 3-phosphate + L-serine = D-glyceraldehyde 3-phosphate + L-tryptophan + H2O</text>
        <dbReference type="Rhea" id="RHEA:10532"/>
        <dbReference type="ChEBI" id="CHEBI:15377"/>
        <dbReference type="ChEBI" id="CHEBI:33384"/>
        <dbReference type="ChEBI" id="CHEBI:57912"/>
        <dbReference type="ChEBI" id="CHEBI:58866"/>
        <dbReference type="ChEBI" id="CHEBI:59776"/>
        <dbReference type="EC" id="4.2.1.20"/>
    </reaction>
</comment>
<dbReference type="InterPro" id="IPR018204">
    <property type="entry name" value="Trp_synthase_alpha_AS"/>
</dbReference>
<proteinExistence type="inferred from homology"/>
<evidence type="ECO:0000256" key="5">
    <source>
        <dbReference type="ARBA" id="ARBA00023141"/>
    </source>
</evidence>
<gene>
    <name evidence="8" type="primary">trpA</name>
    <name evidence="10" type="ORF">H8E19_12715</name>
</gene>
<dbReference type="GO" id="GO:0004834">
    <property type="term" value="F:tryptophan synthase activity"/>
    <property type="evidence" value="ECO:0007669"/>
    <property type="project" value="UniProtKB-UniRule"/>
</dbReference>
<dbReference type="CDD" id="cd04724">
    <property type="entry name" value="Tryptophan_synthase_alpha"/>
    <property type="match status" value="1"/>
</dbReference>
<comment type="caution">
    <text evidence="10">The sequence shown here is derived from an EMBL/GenBank/DDBJ whole genome shotgun (WGS) entry which is preliminary data.</text>
</comment>
<evidence type="ECO:0000313" key="10">
    <source>
        <dbReference type="EMBL" id="MBC8178259.1"/>
    </source>
</evidence>
<dbReference type="InterPro" id="IPR011060">
    <property type="entry name" value="RibuloseP-bd_barrel"/>
</dbReference>
<evidence type="ECO:0000313" key="11">
    <source>
        <dbReference type="Proteomes" id="UP000650524"/>
    </source>
</evidence>
<dbReference type="PROSITE" id="PS00167">
    <property type="entry name" value="TRP_SYNTHASE_ALPHA"/>
    <property type="match status" value="1"/>
</dbReference>
<dbReference type="Gene3D" id="3.20.20.70">
    <property type="entry name" value="Aldolase class I"/>
    <property type="match status" value="1"/>
</dbReference>
<evidence type="ECO:0000256" key="8">
    <source>
        <dbReference type="HAMAP-Rule" id="MF_00131"/>
    </source>
</evidence>
<evidence type="ECO:0000256" key="1">
    <source>
        <dbReference type="ARBA" id="ARBA00004733"/>
    </source>
</evidence>
<dbReference type="Pfam" id="PF00290">
    <property type="entry name" value="Trp_syntA"/>
    <property type="match status" value="1"/>
</dbReference>
<evidence type="ECO:0000256" key="9">
    <source>
        <dbReference type="RuleBase" id="RU003662"/>
    </source>
</evidence>
<dbReference type="UniPathway" id="UPA00035">
    <property type="reaction ID" value="UER00044"/>
</dbReference>
<dbReference type="EC" id="4.2.1.20" evidence="8"/>
<dbReference type="AlphaFoldDB" id="A0A8J6N2K6"/>
<feature type="active site" description="Proton acceptor" evidence="8">
    <location>
        <position position="61"/>
    </location>
</feature>
<comment type="similarity">
    <text evidence="8 9">Belongs to the TrpA family.</text>
</comment>
<keyword evidence="4 8" id="KW-0822">Tryptophan biosynthesis</keyword>
<evidence type="ECO:0000256" key="4">
    <source>
        <dbReference type="ARBA" id="ARBA00022822"/>
    </source>
</evidence>
<evidence type="ECO:0000256" key="6">
    <source>
        <dbReference type="ARBA" id="ARBA00023239"/>
    </source>
</evidence>
<evidence type="ECO:0000256" key="3">
    <source>
        <dbReference type="ARBA" id="ARBA00022605"/>
    </source>
</evidence>
<comment type="pathway">
    <text evidence="1 8">Amino-acid biosynthesis; L-tryptophan biosynthesis; L-tryptophan from chorismate: step 5/5.</text>
</comment>
<dbReference type="InterPro" id="IPR002028">
    <property type="entry name" value="Trp_synthase_suA"/>
</dbReference>
<dbReference type="GO" id="GO:0005829">
    <property type="term" value="C:cytosol"/>
    <property type="evidence" value="ECO:0007669"/>
    <property type="project" value="TreeGrafter"/>
</dbReference>
<reference evidence="10 11" key="1">
    <citation type="submission" date="2020-08" db="EMBL/GenBank/DDBJ databases">
        <title>Bridging the membrane lipid divide: bacteria of the FCB group superphylum have the potential to synthesize archaeal ether lipids.</title>
        <authorList>
            <person name="Villanueva L."/>
            <person name="Von Meijenfeldt F.A.B."/>
            <person name="Westbye A.B."/>
            <person name="Yadav S."/>
            <person name="Hopmans E.C."/>
            <person name="Dutilh B.E."/>
            <person name="Sinninghe Damste J.S."/>
        </authorList>
    </citation>
    <scope>NUCLEOTIDE SEQUENCE [LARGE SCALE GENOMIC DNA]</scope>
    <source>
        <strain evidence="10">NIOZ-UU27</strain>
    </source>
</reference>
<sequence length="271" mass="29663">MNMALEMVLRNKLKEKDILLMTHIVLGYPSLEDSFRIVETMVDSGVDLMELQIPFSEPIADGPVIVRANQRALERGATVEACLDLAERVAREFDIPFLIMTYYNILFCYGVRDFVSDMAKRGLQGAIIPDLPPEEGHDYLEAMQTHDLAPILIFSPTTSGMRMKYLESFGRGFIYCVARKGVTGADTRFSTGLDSYLAGCRKASSLPLAVGFGIKERANVDFLRGKADIAVIGTETIRLVEEQGISSVGGFIRGLSPVTANSPGGVEAKGK</sequence>
<evidence type="ECO:0000256" key="2">
    <source>
        <dbReference type="ARBA" id="ARBA00011270"/>
    </source>
</evidence>
<dbReference type="InterPro" id="IPR013785">
    <property type="entry name" value="Aldolase_TIM"/>
</dbReference>